<keyword evidence="1" id="KW-0378">Hydrolase</keyword>
<dbReference type="Gene3D" id="3.40.50.1000">
    <property type="entry name" value="HAD superfamily/HAD-like"/>
    <property type="match status" value="1"/>
</dbReference>
<dbReference type="InterPro" id="IPR000150">
    <property type="entry name" value="Cof"/>
</dbReference>
<dbReference type="InterPro" id="IPR036412">
    <property type="entry name" value="HAD-like_sf"/>
</dbReference>
<proteinExistence type="predicted"/>
<dbReference type="PROSITE" id="PS01228">
    <property type="entry name" value="COF_1"/>
    <property type="match status" value="1"/>
</dbReference>
<dbReference type="GO" id="GO:0000287">
    <property type="term" value="F:magnesium ion binding"/>
    <property type="evidence" value="ECO:0007669"/>
    <property type="project" value="TreeGrafter"/>
</dbReference>
<sequence length="264" mass="30211">MYKLVAADMDGTLLNEKHTLNKKTIDTIQKIKKLGVKLVLVSGRGFNKLKYFENELNIRDFAICLNGVNLYKDKELISGQHMEDDMLYDVLHICEGKDVYPILFGDDEKVYVDKIIENYSSIEPYIGEAKAVGELTKFCRHNKIYKITVFGEHEKLVKVENEVRNKFKYNINAYFSLPQYLEIFSSKVNKGKMLQKVAEYCNIKREEIIAIGDWDNDIPMLKYAGLGIAMDNGSKATKEAADYITKSNVEDGAAYALEKFILNV</sequence>
<protein>
    <submittedName>
        <fullName evidence="1">Sugar phosphatase YidA</fullName>
        <ecNumber evidence="1">3.1.3.23</ecNumber>
    </submittedName>
</protein>
<dbReference type="Proteomes" id="UP000093954">
    <property type="component" value="Unassembled WGS sequence"/>
</dbReference>
<gene>
    <name evidence="1" type="primary">yidA_2</name>
    <name evidence="1" type="ORF">CLRAG_14920</name>
</gene>
<dbReference type="AlphaFoldDB" id="A0A1A6AWB6"/>
<keyword evidence="2" id="KW-1185">Reference proteome</keyword>
<evidence type="ECO:0000313" key="1">
    <source>
        <dbReference type="EMBL" id="OBR94325.1"/>
    </source>
</evidence>
<dbReference type="PANTHER" id="PTHR10000">
    <property type="entry name" value="PHOSPHOSERINE PHOSPHATASE"/>
    <property type="match status" value="1"/>
</dbReference>
<evidence type="ECO:0000313" key="2">
    <source>
        <dbReference type="Proteomes" id="UP000093954"/>
    </source>
</evidence>
<dbReference type="SFLD" id="SFLDS00003">
    <property type="entry name" value="Haloacid_Dehalogenase"/>
    <property type="match status" value="1"/>
</dbReference>
<dbReference type="EMBL" id="LROS01000013">
    <property type="protein sequence ID" value="OBR94325.1"/>
    <property type="molecule type" value="Genomic_DNA"/>
</dbReference>
<reference evidence="1 2" key="1">
    <citation type="journal article" date="2012" name="Front. Microbiol.">
        <title>Draft Genome Sequence of the Virulent Strain 01-B526 of the Fish Pathogen Aeromonas salmonicida.</title>
        <authorList>
            <person name="Charette S.J."/>
            <person name="Brochu F."/>
            <person name="Boyle B."/>
            <person name="Filion G."/>
            <person name="Tanaka K.H."/>
            <person name="Derome N."/>
        </authorList>
    </citation>
    <scope>NUCLEOTIDE SEQUENCE [LARGE SCALE GENOMIC DNA]</scope>
    <source>
        <strain evidence="1 2">P11</strain>
    </source>
</reference>
<dbReference type="EC" id="3.1.3.23" evidence="1"/>
<comment type="caution">
    <text evidence="1">The sequence shown here is derived from an EMBL/GenBank/DDBJ whole genome shotgun (WGS) entry which is preliminary data.</text>
</comment>
<dbReference type="Gene3D" id="3.30.1240.10">
    <property type="match status" value="1"/>
</dbReference>
<dbReference type="PRINTS" id="PR00119">
    <property type="entry name" value="CATATPASE"/>
</dbReference>
<accession>A0A1A6AWB6</accession>
<dbReference type="PANTHER" id="PTHR10000:SF8">
    <property type="entry name" value="HAD SUPERFAMILY HYDROLASE-LIKE, TYPE 3"/>
    <property type="match status" value="1"/>
</dbReference>
<dbReference type="GO" id="GO:0050308">
    <property type="term" value="F:sugar-phosphatase activity"/>
    <property type="evidence" value="ECO:0007669"/>
    <property type="project" value="UniProtKB-EC"/>
</dbReference>
<dbReference type="SFLD" id="SFLDG01140">
    <property type="entry name" value="C2.B:_Phosphomannomutase_and_P"/>
    <property type="match status" value="1"/>
</dbReference>
<organism evidence="1 2">
    <name type="scientific">Clostridium ragsdalei P11</name>
    <dbReference type="NCBI Taxonomy" id="1353534"/>
    <lineage>
        <taxon>Bacteria</taxon>
        <taxon>Bacillati</taxon>
        <taxon>Bacillota</taxon>
        <taxon>Clostridia</taxon>
        <taxon>Eubacteriales</taxon>
        <taxon>Clostridiaceae</taxon>
        <taxon>Clostridium</taxon>
    </lineage>
</organism>
<name>A0A1A6AWB6_9CLOT</name>
<dbReference type="GO" id="GO:0005829">
    <property type="term" value="C:cytosol"/>
    <property type="evidence" value="ECO:0007669"/>
    <property type="project" value="TreeGrafter"/>
</dbReference>
<dbReference type="NCBIfam" id="TIGR01484">
    <property type="entry name" value="HAD-SF-IIB"/>
    <property type="match status" value="1"/>
</dbReference>
<dbReference type="SFLD" id="SFLDG01144">
    <property type="entry name" value="C2.B.4:_PGP_Like"/>
    <property type="match status" value="1"/>
</dbReference>
<dbReference type="InterPro" id="IPR023214">
    <property type="entry name" value="HAD_sf"/>
</dbReference>
<dbReference type="InterPro" id="IPR006379">
    <property type="entry name" value="HAD-SF_hydro_IIB"/>
</dbReference>
<dbReference type="RefSeq" id="WP_065077818.1">
    <property type="nucleotide sequence ID" value="NZ_LROS01000013.1"/>
</dbReference>
<dbReference type="NCBIfam" id="TIGR00099">
    <property type="entry name" value="Cof-subfamily"/>
    <property type="match status" value="1"/>
</dbReference>
<dbReference type="Pfam" id="PF08282">
    <property type="entry name" value="Hydrolase_3"/>
    <property type="match status" value="1"/>
</dbReference>
<dbReference type="PATRIC" id="fig|1353534.3.peg.1513"/>
<dbReference type="CDD" id="cd07516">
    <property type="entry name" value="HAD_Pase"/>
    <property type="match status" value="1"/>
</dbReference>
<dbReference type="SUPFAM" id="SSF56784">
    <property type="entry name" value="HAD-like"/>
    <property type="match status" value="1"/>
</dbReference>